<gene>
    <name evidence="2" type="ORF">DKG75_15705</name>
</gene>
<reference evidence="3" key="1">
    <citation type="submission" date="2018-05" db="EMBL/GenBank/DDBJ databases">
        <title>Zavarzinia sp. HR-AS.</title>
        <authorList>
            <person name="Lee Y."/>
            <person name="Jeon C.O."/>
        </authorList>
    </citation>
    <scope>NUCLEOTIDE SEQUENCE [LARGE SCALE GENOMIC DNA]</scope>
    <source>
        <strain evidence="3">DSM 1231</strain>
    </source>
</reference>
<dbReference type="Proteomes" id="UP000246077">
    <property type="component" value="Unassembled WGS sequence"/>
</dbReference>
<accession>A0A317DYR8</accession>
<organism evidence="2 3">
    <name type="scientific">Zavarzinia compransoris</name>
    <dbReference type="NCBI Taxonomy" id="1264899"/>
    <lineage>
        <taxon>Bacteria</taxon>
        <taxon>Pseudomonadati</taxon>
        <taxon>Pseudomonadota</taxon>
        <taxon>Alphaproteobacteria</taxon>
        <taxon>Rhodospirillales</taxon>
        <taxon>Zavarziniaceae</taxon>
        <taxon>Zavarzinia</taxon>
    </lineage>
</organism>
<evidence type="ECO:0000313" key="2">
    <source>
        <dbReference type="EMBL" id="PWR19897.1"/>
    </source>
</evidence>
<protein>
    <submittedName>
        <fullName evidence="2">Peptide ABC transporter permease</fullName>
    </submittedName>
</protein>
<dbReference type="RefSeq" id="WP_109922077.1">
    <property type="nucleotide sequence ID" value="NZ_QGLF01000004.1"/>
</dbReference>
<keyword evidence="3" id="KW-1185">Reference proteome</keyword>
<dbReference type="InterPro" id="IPR051447">
    <property type="entry name" value="Lipoprotein-release_system"/>
</dbReference>
<feature type="transmembrane region" description="Helical" evidence="1">
    <location>
        <begin position="312"/>
        <end position="337"/>
    </location>
</feature>
<keyword evidence="1" id="KW-0812">Transmembrane</keyword>
<sequence length="397" mass="40730">MLSLRLALADLWHERGLAACFIVALAAIMAPLLVLLGLKTGIVDTMRAQLLEDPRMREISSLGNRTLGEPEIEALRQVPGLVFVVGRTRQLAATATLARADGSQAVTAELIATGPGDPLIAPLAAPLADGEAVLSAAAARRMALGPGDKFRLAVQRRLGEQVEGKALTLTVTGIAPAAAFGREGAFVSVDLLAALEDYRDGRPVPRLGWDGPNTLVLRAFAGFRAVAGGIEAVAPAAARLEALGYTVSTRADEIETVLRLDRNLSAIFLIVAVIGGTGFALSLGASLIGHVARKRGELSLLRFMGLSTGGMAGFPLFQGVAIAILGTGLAVVVFLGAAEVINARFSEGLPGGGALCRLYPPQVAAVAGLALAVAVAASSLAGVRAARVEPGEGVRHG</sequence>
<feature type="transmembrane region" description="Helical" evidence="1">
    <location>
        <begin position="266"/>
        <end position="292"/>
    </location>
</feature>
<dbReference type="AlphaFoldDB" id="A0A317DYR8"/>
<dbReference type="PANTHER" id="PTHR30489:SF0">
    <property type="entry name" value="LIPOPROTEIN-RELEASING SYSTEM TRANSMEMBRANE PROTEIN LOLE"/>
    <property type="match status" value="1"/>
</dbReference>
<dbReference type="EMBL" id="QGLF01000004">
    <property type="protein sequence ID" value="PWR19897.1"/>
    <property type="molecule type" value="Genomic_DNA"/>
</dbReference>
<feature type="transmembrane region" description="Helical" evidence="1">
    <location>
        <begin position="358"/>
        <end position="381"/>
    </location>
</feature>
<dbReference type="GO" id="GO:0098797">
    <property type="term" value="C:plasma membrane protein complex"/>
    <property type="evidence" value="ECO:0007669"/>
    <property type="project" value="TreeGrafter"/>
</dbReference>
<proteinExistence type="predicted"/>
<feature type="transmembrane region" description="Helical" evidence="1">
    <location>
        <begin position="16"/>
        <end position="38"/>
    </location>
</feature>
<comment type="caution">
    <text evidence="2">The sequence shown here is derived from an EMBL/GenBank/DDBJ whole genome shotgun (WGS) entry which is preliminary data.</text>
</comment>
<dbReference type="OrthoDB" id="5410375at2"/>
<dbReference type="PANTHER" id="PTHR30489">
    <property type="entry name" value="LIPOPROTEIN-RELEASING SYSTEM TRANSMEMBRANE PROTEIN LOLE"/>
    <property type="match status" value="1"/>
</dbReference>
<dbReference type="GO" id="GO:0044874">
    <property type="term" value="P:lipoprotein localization to outer membrane"/>
    <property type="evidence" value="ECO:0007669"/>
    <property type="project" value="TreeGrafter"/>
</dbReference>
<keyword evidence="1" id="KW-1133">Transmembrane helix</keyword>
<name>A0A317DYR8_9PROT</name>
<keyword evidence="1" id="KW-0472">Membrane</keyword>
<evidence type="ECO:0000313" key="3">
    <source>
        <dbReference type="Proteomes" id="UP000246077"/>
    </source>
</evidence>
<evidence type="ECO:0000256" key="1">
    <source>
        <dbReference type="SAM" id="Phobius"/>
    </source>
</evidence>